<dbReference type="STRING" id="1353952.A0A165IM26"/>
<reference evidence="3 4" key="1">
    <citation type="journal article" date="2016" name="Mol. Biol. Evol.">
        <title>Comparative Genomics of Early-Diverging Mushroom-Forming Fungi Provides Insights into the Origins of Lignocellulose Decay Capabilities.</title>
        <authorList>
            <person name="Nagy L.G."/>
            <person name="Riley R."/>
            <person name="Tritt A."/>
            <person name="Adam C."/>
            <person name="Daum C."/>
            <person name="Floudas D."/>
            <person name="Sun H."/>
            <person name="Yadav J.S."/>
            <person name="Pangilinan J."/>
            <person name="Larsson K.H."/>
            <person name="Matsuura K."/>
            <person name="Barry K."/>
            <person name="Labutti K."/>
            <person name="Kuo R."/>
            <person name="Ohm R.A."/>
            <person name="Bhattacharya S.S."/>
            <person name="Shirouzu T."/>
            <person name="Yoshinaga Y."/>
            <person name="Martin F.M."/>
            <person name="Grigoriev I.V."/>
            <person name="Hibbett D.S."/>
        </authorList>
    </citation>
    <scope>NUCLEOTIDE SEQUENCE [LARGE SCALE GENOMIC DNA]</scope>
    <source>
        <strain evidence="3 4">HHB12733</strain>
    </source>
</reference>
<organism evidence="3 4">
    <name type="scientific">Calocera cornea HHB12733</name>
    <dbReference type="NCBI Taxonomy" id="1353952"/>
    <lineage>
        <taxon>Eukaryota</taxon>
        <taxon>Fungi</taxon>
        <taxon>Dikarya</taxon>
        <taxon>Basidiomycota</taxon>
        <taxon>Agaricomycotina</taxon>
        <taxon>Dacrymycetes</taxon>
        <taxon>Dacrymycetales</taxon>
        <taxon>Dacrymycetaceae</taxon>
        <taxon>Calocera</taxon>
    </lineage>
</organism>
<dbReference type="Proteomes" id="UP000076842">
    <property type="component" value="Unassembled WGS sequence"/>
</dbReference>
<dbReference type="OrthoDB" id="431202at2759"/>
<feature type="transmembrane region" description="Helical" evidence="2">
    <location>
        <begin position="103"/>
        <end position="123"/>
    </location>
</feature>
<evidence type="ECO:0000256" key="1">
    <source>
        <dbReference type="SAM" id="MobiDB-lite"/>
    </source>
</evidence>
<name>A0A165IM26_9BASI</name>
<dbReference type="PANTHER" id="PTHR31735:SF1">
    <property type="entry name" value="VACUOLAR MEMBRANE PROTEIN YPL162C"/>
    <property type="match status" value="1"/>
</dbReference>
<dbReference type="PANTHER" id="PTHR31735">
    <property type="entry name" value="VACUOLAR MEMBRANE PROTEIN YPL162C"/>
    <property type="match status" value="1"/>
</dbReference>
<dbReference type="EMBL" id="KV423928">
    <property type="protein sequence ID" value="KZT60752.1"/>
    <property type="molecule type" value="Genomic_DNA"/>
</dbReference>
<dbReference type="Pfam" id="PF12400">
    <property type="entry name" value="STIMATE"/>
    <property type="match status" value="1"/>
</dbReference>
<keyword evidence="2" id="KW-0472">Membrane</keyword>
<keyword evidence="2" id="KW-0812">Transmembrane</keyword>
<keyword evidence="2" id="KW-1133">Transmembrane helix</keyword>
<feature type="transmembrane region" description="Helical" evidence="2">
    <location>
        <begin position="29"/>
        <end position="51"/>
    </location>
</feature>
<keyword evidence="4" id="KW-1185">Reference proteome</keyword>
<evidence type="ECO:0000313" key="4">
    <source>
        <dbReference type="Proteomes" id="UP000076842"/>
    </source>
</evidence>
<evidence type="ECO:0008006" key="5">
    <source>
        <dbReference type="Google" id="ProtNLM"/>
    </source>
</evidence>
<dbReference type="InterPro" id="IPR022127">
    <property type="entry name" value="STIMATE/YPL162C"/>
</dbReference>
<feature type="transmembrane region" description="Helical" evidence="2">
    <location>
        <begin position="157"/>
        <end position="176"/>
    </location>
</feature>
<sequence length="409" mass="44449">MTLLYDRSGHSFIPRAPLDFELDPSSCSLLGPTALVVQALMGALVLLSLVYKRHRERPKRAWWIWAFDVGKQVVGQASIHVSNIIISWVGASNGAAANACSWYLVNILVDTTLAGVGLIYIALQGLTNVLSDRLAIPGLVSGEYGHPPKWSYFFRQLVVYLLALAFMKITVLGLFALVPDIMRIGDWMLGWTASNWALQVVLVMGIVPITMNVLQFWLIDSIVMSKMLTFAPAGTPIPQDPIDEQDPLIQPEGVEGDFEEDGPTLTGRKILDDLEAQRANGTLPDGKFDSPGTSASSGATIRPPPADRRSSASTVESYHLRPISRESSHAGSSTHAGFKVPTLHVTKPSADWEWNAQDEWGEDPFEGQAEGGDNGRAGKKSREEEIAEEDAADDAWGSMDALDGPKAGR</sequence>
<protein>
    <recommendedName>
        <fullName evidence="5">Vacuolar membrane protein</fullName>
    </recommendedName>
</protein>
<dbReference type="GO" id="GO:0016020">
    <property type="term" value="C:membrane"/>
    <property type="evidence" value="ECO:0007669"/>
    <property type="project" value="TreeGrafter"/>
</dbReference>
<evidence type="ECO:0000256" key="2">
    <source>
        <dbReference type="SAM" id="Phobius"/>
    </source>
</evidence>
<evidence type="ECO:0000313" key="3">
    <source>
        <dbReference type="EMBL" id="KZT60752.1"/>
    </source>
</evidence>
<accession>A0A165IM26</accession>
<gene>
    <name evidence="3" type="ORF">CALCODRAFT_530861</name>
</gene>
<feature type="region of interest" description="Disordered" evidence="1">
    <location>
        <begin position="280"/>
        <end position="409"/>
    </location>
</feature>
<dbReference type="InParanoid" id="A0A165IM26"/>
<dbReference type="AlphaFoldDB" id="A0A165IM26"/>
<proteinExistence type="predicted"/>
<feature type="region of interest" description="Disordered" evidence="1">
    <location>
        <begin position="235"/>
        <end position="265"/>
    </location>
</feature>
<feature type="transmembrane region" description="Helical" evidence="2">
    <location>
        <begin position="196"/>
        <end position="219"/>
    </location>
</feature>